<dbReference type="RefSeq" id="WP_093501589.1">
    <property type="nucleotide sequence ID" value="NZ_BSSG01000002.1"/>
</dbReference>
<accession>A0A1I1SZF7</accession>
<sequence length="79" mass="8380">MKVSDLMLPGVQTVTPSQAIHEAQALLTDGEYDELLALLSEDDALMECMPSGDLVSGELSGVFANEHGLHNARDKAGEP</sequence>
<protein>
    <submittedName>
        <fullName evidence="1">Uncharacterized protein</fullName>
    </submittedName>
</protein>
<dbReference type="EMBL" id="FOMO01000002">
    <property type="protein sequence ID" value="SFD51829.1"/>
    <property type="molecule type" value="Genomic_DNA"/>
</dbReference>
<organism evidence="1 2">
    <name type="scientific">Pseudomonas straminea</name>
    <dbReference type="NCBI Taxonomy" id="47882"/>
    <lineage>
        <taxon>Bacteria</taxon>
        <taxon>Pseudomonadati</taxon>
        <taxon>Pseudomonadota</taxon>
        <taxon>Gammaproteobacteria</taxon>
        <taxon>Pseudomonadales</taxon>
        <taxon>Pseudomonadaceae</taxon>
        <taxon>Phytopseudomonas</taxon>
    </lineage>
</organism>
<proteinExistence type="predicted"/>
<keyword evidence="2" id="KW-1185">Reference proteome</keyword>
<evidence type="ECO:0000313" key="2">
    <source>
        <dbReference type="Proteomes" id="UP000243950"/>
    </source>
</evidence>
<name>A0A1I1SZF7_PSEOC</name>
<dbReference type="AlphaFoldDB" id="A0A1I1SZF7"/>
<gene>
    <name evidence="1" type="ORF">SAMN05216372_102195</name>
</gene>
<evidence type="ECO:0000313" key="1">
    <source>
        <dbReference type="EMBL" id="SFD51829.1"/>
    </source>
</evidence>
<reference evidence="2" key="1">
    <citation type="submission" date="2016-10" db="EMBL/GenBank/DDBJ databases">
        <authorList>
            <person name="Varghese N."/>
            <person name="Submissions S."/>
        </authorList>
    </citation>
    <scope>NUCLEOTIDE SEQUENCE [LARGE SCALE GENOMIC DNA]</scope>
    <source>
        <strain evidence="2">JCM 2783</strain>
    </source>
</reference>
<dbReference type="Proteomes" id="UP000243950">
    <property type="component" value="Unassembled WGS sequence"/>
</dbReference>